<proteinExistence type="predicted"/>
<protein>
    <recommendedName>
        <fullName evidence="3">Lipoprotein</fullName>
    </recommendedName>
</protein>
<reference evidence="1 2" key="1">
    <citation type="submission" date="2021-07" db="EMBL/GenBank/DDBJ databases">
        <title>Novel Helicobacter sp. Isolated from a cat.</title>
        <authorList>
            <person name="Rimbara E."/>
            <person name="Suzuki M."/>
        </authorList>
    </citation>
    <scope>NUCLEOTIDE SEQUENCE [LARGE SCALE GENOMIC DNA]</scope>
    <source>
        <strain evidence="2">NHP19-012</strain>
    </source>
</reference>
<dbReference type="EMBL" id="AP024819">
    <property type="protein sequence ID" value="BCZ18450.1"/>
    <property type="molecule type" value="Genomic_DNA"/>
</dbReference>
<gene>
    <name evidence="1" type="ORF">NHP190012_00920</name>
</gene>
<name>A0ABN6I4J4_9HELI</name>
<dbReference type="Proteomes" id="UP000826146">
    <property type="component" value="Chromosome"/>
</dbReference>
<evidence type="ECO:0000313" key="1">
    <source>
        <dbReference type="EMBL" id="BCZ18450.1"/>
    </source>
</evidence>
<evidence type="ECO:0000313" key="2">
    <source>
        <dbReference type="Proteomes" id="UP000826146"/>
    </source>
</evidence>
<dbReference type="PROSITE" id="PS51257">
    <property type="entry name" value="PROKAR_LIPOPROTEIN"/>
    <property type="match status" value="1"/>
</dbReference>
<evidence type="ECO:0008006" key="3">
    <source>
        <dbReference type="Google" id="ProtNLM"/>
    </source>
</evidence>
<sequence length="96" mass="11077">MLECEKMPILLSLLALFLACCARQSVQVVLEPEPPEQHPKQQTAYTLQKNYKSLPLEKAPKRSKERSCARPKQKITGLGRHQYRSKICLDLLDITW</sequence>
<organism evidence="1 2">
    <name type="scientific">Helicobacter gastrofelis</name>
    <dbReference type="NCBI Taxonomy" id="2849642"/>
    <lineage>
        <taxon>Bacteria</taxon>
        <taxon>Pseudomonadati</taxon>
        <taxon>Campylobacterota</taxon>
        <taxon>Epsilonproteobacteria</taxon>
        <taxon>Campylobacterales</taxon>
        <taxon>Helicobacteraceae</taxon>
        <taxon>Helicobacter</taxon>
    </lineage>
</organism>
<keyword evidence="2" id="KW-1185">Reference proteome</keyword>
<accession>A0ABN6I4J4</accession>